<dbReference type="Pfam" id="PF08002">
    <property type="entry name" value="DUF1697"/>
    <property type="match status" value="1"/>
</dbReference>
<gene>
    <name evidence="1" type="ORF">HX018_04510</name>
</gene>
<evidence type="ECO:0000313" key="2">
    <source>
        <dbReference type="Proteomes" id="UP001170954"/>
    </source>
</evidence>
<proteinExistence type="predicted"/>
<keyword evidence="2" id="KW-1185">Reference proteome</keyword>
<dbReference type="EMBL" id="JACAGK010000009">
    <property type="protein sequence ID" value="MDM1047503.1"/>
    <property type="molecule type" value="Genomic_DNA"/>
</dbReference>
<organism evidence="1 2">
    <name type="scientific">Sphingobacterium hotanense</name>
    <dbReference type="NCBI Taxonomy" id="649196"/>
    <lineage>
        <taxon>Bacteria</taxon>
        <taxon>Pseudomonadati</taxon>
        <taxon>Bacteroidota</taxon>
        <taxon>Sphingobacteriia</taxon>
        <taxon>Sphingobacteriales</taxon>
        <taxon>Sphingobacteriaceae</taxon>
        <taxon>Sphingobacterium</taxon>
    </lineage>
</organism>
<sequence>MKKQFNHDVTTFVLTEEQLKNALKSSPFATDLPGNQVFITFLSDPIEKSLRDEINVLKYLPEEFHCDDQVVYFYLPDGAANAKLSNNFFEKKLKINATGRNVNTVKKMLDLLAASKN</sequence>
<dbReference type="InterPro" id="IPR012545">
    <property type="entry name" value="DUF1697"/>
</dbReference>
<comment type="caution">
    <text evidence="1">The sequence shown here is derived from an EMBL/GenBank/DDBJ whole genome shotgun (WGS) entry which is preliminary data.</text>
</comment>
<reference evidence="1" key="1">
    <citation type="submission" date="2020-06" db="EMBL/GenBank/DDBJ databases">
        <authorList>
            <person name="Dong N."/>
        </authorList>
    </citation>
    <scope>NUCLEOTIDE SEQUENCE</scope>
    <source>
        <strain evidence="1">R1692</strain>
    </source>
</reference>
<accession>A0ABT7NK07</accession>
<dbReference type="PANTHER" id="PTHR36439:SF1">
    <property type="entry name" value="DUF1697 DOMAIN-CONTAINING PROTEIN"/>
    <property type="match status" value="1"/>
</dbReference>
<dbReference type="SUPFAM" id="SSF160379">
    <property type="entry name" value="SP0830-like"/>
    <property type="match status" value="1"/>
</dbReference>
<dbReference type="Proteomes" id="UP001170954">
    <property type="component" value="Unassembled WGS sequence"/>
</dbReference>
<name>A0ABT7NK07_9SPHI</name>
<protein>
    <submittedName>
        <fullName evidence="1">DUF1697 domain-containing protein</fullName>
    </submittedName>
</protein>
<evidence type="ECO:0000313" key="1">
    <source>
        <dbReference type="EMBL" id="MDM1047503.1"/>
    </source>
</evidence>
<dbReference type="PANTHER" id="PTHR36439">
    <property type="entry name" value="BLL4334 PROTEIN"/>
    <property type="match status" value="1"/>
</dbReference>
<reference evidence="1" key="2">
    <citation type="journal article" date="2022" name="Sci. Total Environ.">
        <title>Prevalence, transmission, and molecular epidemiology of tet(X)-positive bacteria among humans, animals, and environmental niches in China: An epidemiological, and genomic-based study.</title>
        <authorList>
            <person name="Dong N."/>
            <person name="Zeng Y."/>
            <person name="Cai C."/>
            <person name="Sun C."/>
            <person name="Lu J."/>
            <person name="Liu C."/>
            <person name="Zhou H."/>
            <person name="Sun Q."/>
            <person name="Shu L."/>
            <person name="Wang H."/>
            <person name="Wang Y."/>
            <person name="Wang S."/>
            <person name="Wu C."/>
            <person name="Chan E.W."/>
            <person name="Chen G."/>
            <person name="Shen Z."/>
            <person name="Chen S."/>
            <person name="Zhang R."/>
        </authorList>
    </citation>
    <scope>NUCLEOTIDE SEQUENCE</scope>
    <source>
        <strain evidence="1">R1692</strain>
    </source>
</reference>